<evidence type="ECO:0000256" key="6">
    <source>
        <dbReference type="ARBA" id="ARBA00023136"/>
    </source>
</evidence>
<evidence type="ECO:0000256" key="4">
    <source>
        <dbReference type="ARBA" id="ARBA00022692"/>
    </source>
</evidence>
<keyword evidence="5 7" id="KW-1133">Transmembrane helix</keyword>
<proteinExistence type="predicted"/>
<dbReference type="GO" id="GO:0015297">
    <property type="term" value="F:antiporter activity"/>
    <property type="evidence" value="ECO:0007669"/>
    <property type="project" value="InterPro"/>
</dbReference>
<name>A0A8H6RUT6_9PEZI</name>
<evidence type="ECO:0000256" key="5">
    <source>
        <dbReference type="ARBA" id="ARBA00022989"/>
    </source>
</evidence>
<dbReference type="AlphaFoldDB" id="A0A8H6RUT6"/>
<evidence type="ECO:0000256" key="1">
    <source>
        <dbReference type="ARBA" id="ARBA00004651"/>
    </source>
</evidence>
<comment type="subcellular location">
    <subcellularLocation>
        <location evidence="1">Cell membrane</location>
        <topology evidence="1">Multi-pass membrane protein</topology>
    </subcellularLocation>
</comment>
<keyword evidence="3" id="KW-1003">Cell membrane</keyword>
<feature type="transmembrane region" description="Helical" evidence="7">
    <location>
        <begin position="288"/>
        <end position="308"/>
    </location>
</feature>
<feature type="transmembrane region" description="Helical" evidence="7">
    <location>
        <begin position="529"/>
        <end position="556"/>
    </location>
</feature>
<feature type="transmembrane region" description="Helical" evidence="7">
    <location>
        <begin position="254"/>
        <end position="276"/>
    </location>
</feature>
<organism evidence="8 9">
    <name type="scientific">Pseudocercospora fuligena</name>
    <dbReference type="NCBI Taxonomy" id="685502"/>
    <lineage>
        <taxon>Eukaryota</taxon>
        <taxon>Fungi</taxon>
        <taxon>Dikarya</taxon>
        <taxon>Ascomycota</taxon>
        <taxon>Pezizomycotina</taxon>
        <taxon>Dothideomycetes</taxon>
        <taxon>Dothideomycetidae</taxon>
        <taxon>Mycosphaerellales</taxon>
        <taxon>Mycosphaerellaceae</taxon>
        <taxon>Pseudocercospora</taxon>
    </lineage>
</organism>
<gene>
    <name evidence="8" type="ORF">HII31_00963</name>
</gene>
<dbReference type="GO" id="GO:0042910">
    <property type="term" value="F:xenobiotic transmembrane transporter activity"/>
    <property type="evidence" value="ECO:0007669"/>
    <property type="project" value="InterPro"/>
</dbReference>
<keyword evidence="9" id="KW-1185">Reference proteome</keyword>
<comment type="caution">
    <text evidence="8">The sequence shown here is derived from an EMBL/GenBank/DDBJ whole genome shotgun (WGS) entry which is preliminary data.</text>
</comment>
<sequence>MEEGRNAVRENSVMHPCFHLHQLLSKHAALNLADIWKQSERWSGCSKHHWHIFSVLRCPCTRASQHPIMAGKGNAIIATSLTREDDPQSTNDLGHPTEPFWSRSQYYGALLFNVAAFILPALYATLSKLWVANIDSSMVVTTDAYTYISIVAEVLNEGLPRAAWIIIGDKANRSLASRHSLSYTLILFQTFLGLIMSIAIAAAAKNFADAFVPADIRSASLTYVRIAAFSALASAIETAVAAATRALDKPDVPLLISSIKFAVNIILDMIFISKYHVRGVVPNVNTQAAIQLTCGLVASFAGLLFFAWTTIRKHSRSTSEESVRPSLHALVVLARPGFMTFTESAVRNALYLWLVSNIVSMGSNYATAWGVFNTIRWGLIMVPVQALEATTLAFVGHSWGLWRRSVGINNRRPKASTKQLLTIVKPALTSSMIGLAFEVPICLFLSFYGAQRFAYYISASESVSKIVEHMWKTIDWCYICYAISTQLAAILLATRPRWYLYQSLASNLLWVLPWAIVVSVTDLNADNAWTYHSIVFGGSLVFSLADIIIVDAVWAWMLKKGRMGLPPLVGVFM</sequence>
<dbReference type="EMBL" id="JABCIY010000007">
    <property type="protein sequence ID" value="KAF7197874.1"/>
    <property type="molecule type" value="Genomic_DNA"/>
</dbReference>
<keyword evidence="2" id="KW-0813">Transport</keyword>
<evidence type="ECO:0000313" key="8">
    <source>
        <dbReference type="EMBL" id="KAF7197874.1"/>
    </source>
</evidence>
<accession>A0A8H6RUT6</accession>
<evidence type="ECO:0000256" key="3">
    <source>
        <dbReference type="ARBA" id="ARBA00022475"/>
    </source>
</evidence>
<evidence type="ECO:0008006" key="10">
    <source>
        <dbReference type="Google" id="ProtNLM"/>
    </source>
</evidence>
<feature type="transmembrane region" description="Helical" evidence="7">
    <location>
        <begin position="349"/>
        <end position="372"/>
    </location>
</feature>
<feature type="transmembrane region" description="Helical" evidence="7">
    <location>
        <begin position="223"/>
        <end position="242"/>
    </location>
</feature>
<evidence type="ECO:0000313" key="9">
    <source>
        <dbReference type="Proteomes" id="UP000660729"/>
    </source>
</evidence>
<keyword evidence="4 7" id="KW-0812">Transmembrane</keyword>
<keyword evidence="6 7" id="KW-0472">Membrane</keyword>
<dbReference type="GO" id="GO:0005886">
    <property type="term" value="C:plasma membrane"/>
    <property type="evidence" value="ECO:0007669"/>
    <property type="project" value="UniProtKB-SubCell"/>
</dbReference>
<feature type="transmembrane region" description="Helical" evidence="7">
    <location>
        <begin position="423"/>
        <end position="450"/>
    </location>
</feature>
<dbReference type="InterPro" id="IPR052031">
    <property type="entry name" value="Membrane_Transporter-Flippase"/>
</dbReference>
<feature type="transmembrane region" description="Helical" evidence="7">
    <location>
        <begin position="180"/>
        <end position="203"/>
    </location>
</feature>
<dbReference type="Proteomes" id="UP000660729">
    <property type="component" value="Unassembled WGS sequence"/>
</dbReference>
<dbReference type="OrthoDB" id="2119662at2759"/>
<feature type="transmembrane region" description="Helical" evidence="7">
    <location>
        <begin position="106"/>
        <end position="126"/>
    </location>
</feature>
<evidence type="ECO:0000256" key="2">
    <source>
        <dbReference type="ARBA" id="ARBA00022448"/>
    </source>
</evidence>
<dbReference type="PANTHER" id="PTHR43549">
    <property type="entry name" value="MULTIDRUG RESISTANCE PROTEIN YPNP-RELATED"/>
    <property type="match status" value="1"/>
</dbReference>
<evidence type="ECO:0000256" key="7">
    <source>
        <dbReference type="SAM" id="Phobius"/>
    </source>
</evidence>
<feature type="transmembrane region" description="Helical" evidence="7">
    <location>
        <begin position="499"/>
        <end position="517"/>
    </location>
</feature>
<reference evidence="8" key="1">
    <citation type="submission" date="2020-04" db="EMBL/GenBank/DDBJ databases">
        <title>Draft genome resource of the tomato pathogen Pseudocercospora fuligena.</title>
        <authorList>
            <person name="Zaccaron A."/>
        </authorList>
    </citation>
    <scope>NUCLEOTIDE SEQUENCE</scope>
    <source>
        <strain evidence="8">PF001</strain>
    </source>
</reference>
<dbReference type="PANTHER" id="PTHR43549:SF2">
    <property type="entry name" value="MULTIDRUG RESISTANCE PROTEIN NORM-RELATED"/>
    <property type="match status" value="1"/>
</dbReference>
<feature type="transmembrane region" description="Helical" evidence="7">
    <location>
        <begin position="470"/>
        <end position="492"/>
    </location>
</feature>
<protein>
    <recommendedName>
        <fullName evidence="10">Polysaccharide biosynthesis protein C-terminal domain-containing protein</fullName>
    </recommendedName>
</protein>